<evidence type="ECO:0000256" key="1">
    <source>
        <dbReference type="SAM" id="Phobius"/>
    </source>
</evidence>
<reference evidence="2 3" key="1">
    <citation type="submission" date="2020-09" db="EMBL/GenBank/DDBJ databases">
        <title>De no assembly of potato wild relative species, Solanum commersonii.</title>
        <authorList>
            <person name="Cho K."/>
        </authorList>
    </citation>
    <scope>NUCLEOTIDE SEQUENCE [LARGE SCALE GENOMIC DNA]</scope>
    <source>
        <strain evidence="2">LZ3.2</strain>
        <tissue evidence="2">Leaf</tissue>
    </source>
</reference>
<evidence type="ECO:0000313" key="3">
    <source>
        <dbReference type="Proteomes" id="UP000824120"/>
    </source>
</evidence>
<keyword evidence="1" id="KW-0472">Membrane</keyword>
<keyword evidence="3" id="KW-1185">Reference proteome</keyword>
<sequence>MLMVILGCRLDGKRLDLGAKKFRSNKLAKAYIKEQKSFEADRLYYMCIKSFSYLIFLIFKFSIAFLIISE</sequence>
<keyword evidence="1" id="KW-1133">Transmembrane helix</keyword>
<proteinExistence type="predicted"/>
<feature type="transmembrane region" description="Helical" evidence="1">
    <location>
        <begin position="43"/>
        <end position="68"/>
    </location>
</feature>
<name>A0A9J5X2N0_SOLCO</name>
<organism evidence="2 3">
    <name type="scientific">Solanum commersonii</name>
    <name type="common">Commerson's wild potato</name>
    <name type="synonym">Commerson's nightshade</name>
    <dbReference type="NCBI Taxonomy" id="4109"/>
    <lineage>
        <taxon>Eukaryota</taxon>
        <taxon>Viridiplantae</taxon>
        <taxon>Streptophyta</taxon>
        <taxon>Embryophyta</taxon>
        <taxon>Tracheophyta</taxon>
        <taxon>Spermatophyta</taxon>
        <taxon>Magnoliopsida</taxon>
        <taxon>eudicotyledons</taxon>
        <taxon>Gunneridae</taxon>
        <taxon>Pentapetalae</taxon>
        <taxon>asterids</taxon>
        <taxon>lamiids</taxon>
        <taxon>Solanales</taxon>
        <taxon>Solanaceae</taxon>
        <taxon>Solanoideae</taxon>
        <taxon>Solaneae</taxon>
        <taxon>Solanum</taxon>
    </lineage>
</organism>
<protein>
    <submittedName>
        <fullName evidence="2">Uncharacterized protein</fullName>
    </submittedName>
</protein>
<accession>A0A9J5X2N0</accession>
<gene>
    <name evidence="2" type="ORF">H5410_051963</name>
</gene>
<comment type="caution">
    <text evidence="2">The sequence shown here is derived from an EMBL/GenBank/DDBJ whole genome shotgun (WGS) entry which is preliminary data.</text>
</comment>
<dbReference type="Proteomes" id="UP000824120">
    <property type="component" value="Chromosome 10"/>
</dbReference>
<evidence type="ECO:0000313" key="2">
    <source>
        <dbReference type="EMBL" id="KAG5581336.1"/>
    </source>
</evidence>
<dbReference type="AlphaFoldDB" id="A0A9J5X2N0"/>
<keyword evidence="1" id="KW-0812">Transmembrane</keyword>
<dbReference type="EMBL" id="JACXVP010000010">
    <property type="protein sequence ID" value="KAG5581336.1"/>
    <property type="molecule type" value="Genomic_DNA"/>
</dbReference>